<proteinExistence type="predicted"/>
<reference evidence="1" key="1">
    <citation type="submission" date="2014-09" db="EMBL/GenBank/DDBJ databases">
        <authorList>
            <person name="Probst J Alexander"/>
        </authorList>
    </citation>
    <scope>NUCLEOTIDE SEQUENCE</scope>
</reference>
<sequence>MKYKQDVIEKVAENIAYHNNNDKILRTIESKILWDADKLVFVKK</sequence>
<dbReference type="AlphaFoldDB" id="A0A098EAP9"/>
<dbReference type="EMBL" id="CCXY01000169">
    <property type="protein sequence ID" value="CEG12596.1"/>
    <property type="molecule type" value="Genomic_DNA"/>
</dbReference>
<protein>
    <submittedName>
        <fullName evidence="1">Uncharacterized protein</fullName>
    </submittedName>
</protein>
<gene>
    <name evidence="1" type="ORF">MSIBF_A2500008</name>
</gene>
<evidence type="ECO:0000313" key="1">
    <source>
        <dbReference type="EMBL" id="CEG12596.1"/>
    </source>
</evidence>
<dbReference type="Gene3D" id="1.10.3210.10">
    <property type="entry name" value="Hypothetical protein af1432"/>
    <property type="match status" value="1"/>
</dbReference>
<organism evidence="1">
    <name type="scientific">groundwater metagenome</name>
    <dbReference type="NCBI Taxonomy" id="717931"/>
    <lineage>
        <taxon>unclassified sequences</taxon>
        <taxon>metagenomes</taxon>
        <taxon>ecological metagenomes</taxon>
    </lineage>
</organism>
<name>A0A098EAP9_9ZZZZ</name>
<dbReference type="SUPFAM" id="SSF109604">
    <property type="entry name" value="HD-domain/PDEase-like"/>
    <property type="match status" value="1"/>
</dbReference>
<accession>A0A098EAP9</accession>